<dbReference type="InterPro" id="IPR008949">
    <property type="entry name" value="Isoprenoid_synthase_dom_sf"/>
</dbReference>
<dbReference type="Gene3D" id="1.10.600.10">
    <property type="entry name" value="Farnesyl Diphosphate Synthase"/>
    <property type="match status" value="1"/>
</dbReference>
<keyword evidence="1" id="KW-0479">Metal-binding</keyword>
<name>A0ABT0XNA6_9BACI</name>
<dbReference type="EMBL" id="JAMQJY010000004">
    <property type="protein sequence ID" value="MCM2677394.1"/>
    <property type="molecule type" value="Genomic_DNA"/>
</dbReference>
<dbReference type="InterPro" id="IPR034686">
    <property type="entry name" value="Terpene_cyclase-like_2"/>
</dbReference>
<organism evidence="2 3">
    <name type="scientific">Alkalicoccobacillus plakortidis</name>
    <dbReference type="NCBI Taxonomy" id="444060"/>
    <lineage>
        <taxon>Bacteria</taxon>
        <taxon>Bacillati</taxon>
        <taxon>Bacillota</taxon>
        <taxon>Bacilli</taxon>
        <taxon>Bacillales</taxon>
        <taxon>Bacillaceae</taxon>
        <taxon>Alkalicoccobacillus</taxon>
    </lineage>
</organism>
<keyword evidence="3" id="KW-1185">Reference proteome</keyword>
<reference evidence="2" key="1">
    <citation type="submission" date="2022-06" db="EMBL/GenBank/DDBJ databases">
        <title>Alkalicoccobacillus porphyridii sp. nov., isolated from a marine red alga, Porphyridium purpureum and reclassification of Shouchella plakortidis and Shouchella gibsonii as Alkalicoccobacillus plakortidis comb. nov. and Alkalicoccobacillus gibsonii comb. nov.</title>
        <authorList>
            <person name="Kim K.H."/>
            <person name="Lee J.K."/>
            <person name="Han D.M."/>
            <person name="Baek J.H."/>
            <person name="Jeon C.O."/>
        </authorList>
    </citation>
    <scope>NUCLEOTIDE SEQUENCE</scope>
    <source>
        <strain evidence="2">DSM 19153</strain>
    </source>
</reference>
<protein>
    <recommendedName>
        <fullName evidence="1">Terpene synthase</fullName>
        <ecNumber evidence="1">4.2.3.-</ecNumber>
    </recommendedName>
</protein>
<dbReference type="RefSeq" id="WP_251611156.1">
    <property type="nucleotide sequence ID" value="NZ_JAMQJY010000004.1"/>
</dbReference>
<comment type="cofactor">
    <cofactor evidence="1">
        <name>Mg(2+)</name>
        <dbReference type="ChEBI" id="CHEBI:18420"/>
    </cofactor>
</comment>
<dbReference type="EC" id="4.2.3.-" evidence="1"/>
<evidence type="ECO:0000256" key="1">
    <source>
        <dbReference type="RuleBase" id="RU366034"/>
    </source>
</evidence>
<accession>A0ABT0XNA6</accession>
<dbReference type="PANTHER" id="PTHR35201">
    <property type="entry name" value="TERPENE SYNTHASE"/>
    <property type="match status" value="1"/>
</dbReference>
<dbReference type="SUPFAM" id="SSF48576">
    <property type="entry name" value="Terpenoid synthases"/>
    <property type="match status" value="1"/>
</dbReference>
<keyword evidence="1" id="KW-0456">Lyase</keyword>
<evidence type="ECO:0000313" key="2">
    <source>
        <dbReference type="EMBL" id="MCM2677394.1"/>
    </source>
</evidence>
<dbReference type="Proteomes" id="UP001203665">
    <property type="component" value="Unassembled WGS sequence"/>
</dbReference>
<dbReference type="PANTHER" id="PTHR35201:SF4">
    <property type="entry name" value="BETA-PINACENE SYNTHASE-RELATED"/>
    <property type="match status" value="1"/>
</dbReference>
<comment type="similarity">
    <text evidence="1">Belongs to the terpene synthase family.</text>
</comment>
<keyword evidence="1" id="KW-0460">Magnesium</keyword>
<gene>
    <name evidence="2" type="ORF">NDM98_19415</name>
</gene>
<comment type="caution">
    <text evidence="2">The sequence shown here is derived from an EMBL/GenBank/DDBJ whole genome shotgun (WGS) entry which is preliminary data.</text>
</comment>
<dbReference type="SFLD" id="SFLDS00005">
    <property type="entry name" value="Isoprenoid_Synthase_Type_I"/>
    <property type="match status" value="1"/>
</dbReference>
<evidence type="ECO:0000313" key="3">
    <source>
        <dbReference type="Proteomes" id="UP001203665"/>
    </source>
</evidence>
<dbReference type="Pfam" id="PF19086">
    <property type="entry name" value="Terpene_syn_C_2"/>
    <property type="match status" value="1"/>
</dbReference>
<proteinExistence type="inferred from homology"/>
<dbReference type="SFLD" id="SFLDG01020">
    <property type="entry name" value="Terpene_Cyclase_Like_2"/>
    <property type="match status" value="1"/>
</dbReference>
<sequence>MEHAKEVNLITYEWAASKNILDPIKLESYNDEKAGYLAARVHHKGDIQDMITTSEFILLYCILDEYSDNAKNEMEYKLHSDEILSIFKKGYTNQTDPIFGAWADWWRQIKEITNSTWREQFIYNATNCFNTMVWEVGYRISDRSPSLHEYRIERQHTVTYLMFDLAEKSNQNYIPDKIKDETFFNMIESANKIVNWANDLVSLNNELEDGDDHNLIIRIQKENNVTLNEAINKVFLMHNQEVDNYMRFEHELLTNANKEFKDELKEFALILRRSIIGFYDWSEESKRYKTSEKTKEIKSN</sequence>